<reference evidence="3 4" key="1">
    <citation type="journal article" date="2022" name="Front. Cell. Infect. Microbiol.">
        <title>The Genomes of Two Strains of Taenia crassiceps the Animal Model for the Study of Human Cysticercosis.</title>
        <authorList>
            <person name="Bobes R.J."/>
            <person name="Estrada K."/>
            <person name="Rios-Valencia D.G."/>
            <person name="Calderon-Gallegos A."/>
            <person name="de la Torre P."/>
            <person name="Carrero J.C."/>
            <person name="Sanchez-Flores A."/>
            <person name="Laclette J.P."/>
        </authorList>
    </citation>
    <scope>NUCLEOTIDE SEQUENCE [LARGE SCALE GENOMIC DNA]</scope>
    <source>
        <strain evidence="3">WFUcys</strain>
    </source>
</reference>
<accession>A0ABR4QSD2</accession>
<comment type="caution">
    <text evidence="3">The sequence shown here is derived from an EMBL/GenBank/DDBJ whole genome shotgun (WGS) entry which is preliminary data.</text>
</comment>
<keyword evidence="2" id="KW-0732">Signal</keyword>
<name>A0ABR4QSD2_9CEST</name>
<feature type="region of interest" description="Disordered" evidence="1">
    <location>
        <begin position="42"/>
        <end position="64"/>
    </location>
</feature>
<organism evidence="3 4">
    <name type="scientific">Taenia crassiceps</name>
    <dbReference type="NCBI Taxonomy" id="6207"/>
    <lineage>
        <taxon>Eukaryota</taxon>
        <taxon>Metazoa</taxon>
        <taxon>Spiralia</taxon>
        <taxon>Lophotrochozoa</taxon>
        <taxon>Platyhelminthes</taxon>
        <taxon>Cestoda</taxon>
        <taxon>Eucestoda</taxon>
        <taxon>Cyclophyllidea</taxon>
        <taxon>Taeniidae</taxon>
        <taxon>Taenia</taxon>
    </lineage>
</organism>
<dbReference type="EMBL" id="JAKROA010000001">
    <property type="protein sequence ID" value="KAL5112666.1"/>
    <property type="molecule type" value="Genomic_DNA"/>
</dbReference>
<evidence type="ECO:0000313" key="3">
    <source>
        <dbReference type="EMBL" id="KAL5112666.1"/>
    </source>
</evidence>
<proteinExistence type="predicted"/>
<sequence>MTILLLIIVFSLRSIKGLTAVPNAHHSSQGCNSFAPTIFKVNENGSSDNRPTHTGAGKPHESTLKVLEINPSGIRAL</sequence>
<dbReference type="Proteomes" id="UP001651158">
    <property type="component" value="Unassembled WGS sequence"/>
</dbReference>
<evidence type="ECO:0000313" key="4">
    <source>
        <dbReference type="Proteomes" id="UP001651158"/>
    </source>
</evidence>
<gene>
    <name evidence="3" type="ORF">TcWFU_008166</name>
</gene>
<feature type="signal peptide" evidence="2">
    <location>
        <begin position="1"/>
        <end position="20"/>
    </location>
</feature>
<evidence type="ECO:0008006" key="5">
    <source>
        <dbReference type="Google" id="ProtNLM"/>
    </source>
</evidence>
<evidence type="ECO:0000256" key="1">
    <source>
        <dbReference type="SAM" id="MobiDB-lite"/>
    </source>
</evidence>
<keyword evidence="4" id="KW-1185">Reference proteome</keyword>
<feature type="chain" id="PRO_5045169506" description="Secreted protein" evidence="2">
    <location>
        <begin position="21"/>
        <end position="77"/>
    </location>
</feature>
<protein>
    <recommendedName>
        <fullName evidence="5">Secreted protein</fullName>
    </recommendedName>
</protein>
<evidence type="ECO:0000256" key="2">
    <source>
        <dbReference type="SAM" id="SignalP"/>
    </source>
</evidence>